<dbReference type="Proteomes" id="UP000002033">
    <property type="component" value="Chromosome"/>
</dbReference>
<protein>
    <submittedName>
        <fullName evidence="2">Uncharacterized protein</fullName>
    </submittedName>
</protein>
<reference evidence="3" key="1">
    <citation type="journal article" date="2011" name="J. Bacteriol.">
        <title>Genome sequences of eight morphologically diverse alphaproteobacteria.</title>
        <authorList>
            <consortium name="US DOE Joint Genome Institute"/>
            <person name="Brown P.J."/>
            <person name="Kysela D.T."/>
            <person name="Buechlein A."/>
            <person name="Hemmerich C."/>
            <person name="Brun Y.V."/>
        </authorList>
    </citation>
    <scope>NUCLEOTIDE SEQUENCE [LARGE SCALE GENOMIC DNA]</scope>
    <source>
        <strain evidence="3">ATCC 51888 / DSM 1869 / NCIB 11706 / TK 0415</strain>
    </source>
</reference>
<dbReference type="RefSeq" id="WP_013214823.1">
    <property type="nucleotide sequence ID" value="NC_014313.1"/>
</dbReference>
<accession>D8JTP6</accession>
<gene>
    <name evidence="2" type="ordered locus">Hden_0790</name>
</gene>
<dbReference type="EMBL" id="CP002083">
    <property type="protein sequence ID" value="ADJ22608.1"/>
    <property type="molecule type" value="Genomic_DNA"/>
</dbReference>
<dbReference type="HOGENOM" id="CLU_2806651_0_0_5"/>
<sequence>MSTGGNALDAATAKDDRNQRPTCPGAIVLSMPDAMISATPTLTLPIHPASEDDRRLIAQRSQSYLQK</sequence>
<evidence type="ECO:0000313" key="3">
    <source>
        <dbReference type="Proteomes" id="UP000002033"/>
    </source>
</evidence>
<feature type="region of interest" description="Disordered" evidence="1">
    <location>
        <begin position="1"/>
        <end position="22"/>
    </location>
</feature>
<name>D8JTP6_HYPDA</name>
<organism evidence="2 3">
    <name type="scientific">Hyphomicrobium denitrificans (strain ATCC 51888 / DSM 1869 / NCIMB 11706 / TK 0415)</name>
    <dbReference type="NCBI Taxonomy" id="582899"/>
    <lineage>
        <taxon>Bacteria</taxon>
        <taxon>Pseudomonadati</taxon>
        <taxon>Pseudomonadota</taxon>
        <taxon>Alphaproteobacteria</taxon>
        <taxon>Hyphomicrobiales</taxon>
        <taxon>Hyphomicrobiaceae</taxon>
        <taxon>Hyphomicrobium</taxon>
    </lineage>
</organism>
<keyword evidence="3" id="KW-1185">Reference proteome</keyword>
<evidence type="ECO:0000256" key="1">
    <source>
        <dbReference type="SAM" id="MobiDB-lite"/>
    </source>
</evidence>
<dbReference type="AlphaFoldDB" id="D8JTP6"/>
<dbReference type="STRING" id="582899.Hden_0790"/>
<proteinExistence type="predicted"/>
<evidence type="ECO:0000313" key="2">
    <source>
        <dbReference type="EMBL" id="ADJ22608.1"/>
    </source>
</evidence>
<dbReference type="KEGG" id="hdn:Hden_0790"/>